<protein>
    <submittedName>
        <fullName evidence="2">Uncharacterized protein</fullName>
    </submittedName>
</protein>
<organism evidence="2 3">
    <name type="scientific">Dimorphilus gyrociliatus</name>
    <dbReference type="NCBI Taxonomy" id="2664684"/>
    <lineage>
        <taxon>Eukaryota</taxon>
        <taxon>Metazoa</taxon>
        <taxon>Spiralia</taxon>
        <taxon>Lophotrochozoa</taxon>
        <taxon>Annelida</taxon>
        <taxon>Polychaeta</taxon>
        <taxon>Polychaeta incertae sedis</taxon>
        <taxon>Dinophilidae</taxon>
        <taxon>Dimorphilus</taxon>
    </lineage>
</organism>
<name>A0A7I8VC10_9ANNE</name>
<gene>
    <name evidence="2" type="ORF">DGYR_LOCUS1849</name>
</gene>
<sequence>MSTVLIFSIVFLCCCINLGTLAQFTGFNFNGKSKIATEGVPFSIPVTIENPTTDLDCHVLIQTSLKLEATTNDIFPAGQVKTINFLFVFDSSIADKPCSTAIAQLELRCSMGSFKKDIETIRVKDADGTGCDDPHFKQIIQGVDGSNLQTIQMNVCYDLYGNSGDIYEILTDNILDLSLFIQLRGDYYIGRILLKTADGFINISTQLISLPNYLTFDWNSGQFTPVESNIASLVHVQFNENGDIYINSISNNEREERFFAIEISRVYQKIGKYYLNFRLKTNSGRGNNDGVLDDTYTGLMAHVYNSRYKFYYPVQEFHTNTVVNVNGRFVQAWMKNSPTIVKVDEDNEKDESDNKISSSSCISVRLNDLIYPKTAKHFKIKTLNKNILPA</sequence>
<reference evidence="2 3" key="1">
    <citation type="submission" date="2020-08" db="EMBL/GenBank/DDBJ databases">
        <authorList>
            <person name="Hejnol A."/>
        </authorList>
    </citation>
    <scope>NUCLEOTIDE SEQUENCE [LARGE SCALE GENOMIC DNA]</scope>
</reference>
<feature type="chain" id="PRO_5029662297" evidence="1">
    <location>
        <begin position="23"/>
        <end position="390"/>
    </location>
</feature>
<feature type="signal peptide" evidence="1">
    <location>
        <begin position="1"/>
        <end position="22"/>
    </location>
</feature>
<evidence type="ECO:0000313" key="2">
    <source>
        <dbReference type="EMBL" id="CAD5112767.1"/>
    </source>
</evidence>
<dbReference type="Proteomes" id="UP000549394">
    <property type="component" value="Unassembled WGS sequence"/>
</dbReference>
<dbReference type="AlphaFoldDB" id="A0A7I8VC10"/>
<keyword evidence="1" id="KW-0732">Signal</keyword>
<accession>A0A7I8VC10</accession>
<evidence type="ECO:0000256" key="1">
    <source>
        <dbReference type="SAM" id="SignalP"/>
    </source>
</evidence>
<evidence type="ECO:0000313" key="3">
    <source>
        <dbReference type="Proteomes" id="UP000549394"/>
    </source>
</evidence>
<dbReference type="EMBL" id="CAJFCJ010000003">
    <property type="protein sequence ID" value="CAD5112767.1"/>
    <property type="molecule type" value="Genomic_DNA"/>
</dbReference>
<proteinExistence type="predicted"/>
<dbReference type="OrthoDB" id="6328115at2759"/>
<comment type="caution">
    <text evidence="2">The sequence shown here is derived from an EMBL/GenBank/DDBJ whole genome shotgun (WGS) entry which is preliminary data.</text>
</comment>
<keyword evidence="3" id="KW-1185">Reference proteome</keyword>